<keyword evidence="4 13" id="KW-0645">Protease</keyword>
<evidence type="ECO:0000256" key="1">
    <source>
        <dbReference type="ARBA" id="ARBA00001947"/>
    </source>
</evidence>
<dbReference type="GO" id="GO:0016020">
    <property type="term" value="C:membrane"/>
    <property type="evidence" value="ECO:0007669"/>
    <property type="project" value="UniProtKB-SubCell"/>
</dbReference>
<evidence type="ECO:0000256" key="6">
    <source>
        <dbReference type="ARBA" id="ARBA00022801"/>
    </source>
</evidence>
<organism evidence="13 14">
    <name type="scientific">Legionella busanensis</name>
    <dbReference type="NCBI Taxonomy" id="190655"/>
    <lineage>
        <taxon>Bacteria</taxon>
        <taxon>Pseudomonadati</taxon>
        <taxon>Pseudomonadota</taxon>
        <taxon>Gammaproteobacteria</taxon>
        <taxon>Legionellales</taxon>
        <taxon>Legionellaceae</taxon>
        <taxon>Legionella</taxon>
    </lineage>
</organism>
<keyword evidence="6 13" id="KW-0378">Hydrolase</keyword>
<dbReference type="EMBL" id="UGOD01000001">
    <property type="protein sequence ID" value="STX52001.1"/>
    <property type="molecule type" value="Genomic_DNA"/>
</dbReference>
<evidence type="ECO:0000313" key="13">
    <source>
        <dbReference type="EMBL" id="STX52001.1"/>
    </source>
</evidence>
<dbReference type="InterPro" id="IPR008915">
    <property type="entry name" value="Peptidase_M50"/>
</dbReference>
<name>A0A378JMP1_9GAMM</name>
<dbReference type="Pfam" id="PF02163">
    <property type="entry name" value="Peptidase_M50"/>
    <property type="match status" value="1"/>
</dbReference>
<evidence type="ECO:0000256" key="10">
    <source>
        <dbReference type="ARBA" id="ARBA00023136"/>
    </source>
</evidence>
<evidence type="ECO:0000256" key="3">
    <source>
        <dbReference type="ARBA" id="ARBA00007931"/>
    </source>
</evidence>
<comment type="cofactor">
    <cofactor evidence="1">
        <name>Zn(2+)</name>
        <dbReference type="ChEBI" id="CHEBI:29105"/>
    </cofactor>
</comment>
<keyword evidence="7" id="KW-0862">Zinc</keyword>
<sequence length="356" mass="39136">MFIALLAIILTLILVVGLHEAGHALAAKLFDIKIQRISIGFGKPILSWQDKKGQEWVWAIWPIGGYVKLLNSRIQEVKPSDYPYCFDKKPAWQRIIILLAGGFANFVVALLALTIFYMVGYQQLNPVIKEIDPQGIAAAAGIKASDRFVSIEGWPTNSWQEVGNVLIVNLGKSDVIATVADANNQERQLKLNLAMPFNKNTKGLAGYLGITIDKTPQYKKQVAPKPLLTALSEAFNTVIRMIVFLILALKQVLIGAIPFSSLLGPIGLISVSVGSFNQGIVIFLYFIANFSLAVGLVNLFPVPGLDGGSILLTMIEKIRGKPISIALEVLLYRLAFIAFIIFLIQLVLNDLQRMVH</sequence>
<feature type="transmembrane region" description="Helical" evidence="11">
    <location>
        <begin position="253"/>
        <end position="273"/>
    </location>
</feature>
<evidence type="ECO:0000256" key="8">
    <source>
        <dbReference type="ARBA" id="ARBA00022989"/>
    </source>
</evidence>
<dbReference type="EC" id="3.4.24.-" evidence="13"/>
<feature type="domain" description="Peptidase M50" evidence="12">
    <location>
        <begin position="8"/>
        <end position="340"/>
    </location>
</feature>
<keyword evidence="8 11" id="KW-1133">Transmembrane helix</keyword>
<feature type="transmembrane region" description="Helical" evidence="11">
    <location>
        <begin position="280"/>
        <end position="303"/>
    </location>
</feature>
<keyword evidence="9 13" id="KW-0482">Metalloprotease</keyword>
<evidence type="ECO:0000256" key="4">
    <source>
        <dbReference type="ARBA" id="ARBA00022670"/>
    </source>
</evidence>
<dbReference type="CDD" id="cd06163">
    <property type="entry name" value="S2P-M50_PDZ_RseP-like"/>
    <property type="match status" value="1"/>
</dbReference>
<dbReference type="Gene3D" id="2.30.42.10">
    <property type="match status" value="1"/>
</dbReference>
<dbReference type="PANTHER" id="PTHR42837:SF2">
    <property type="entry name" value="MEMBRANE METALLOPROTEASE ARASP2, CHLOROPLASTIC-RELATED"/>
    <property type="match status" value="1"/>
</dbReference>
<proteinExistence type="inferred from homology"/>
<gene>
    <name evidence="13" type="primary">mmpA</name>
    <name evidence="13" type="ORF">NCTC13316_02104</name>
</gene>
<dbReference type="RefSeq" id="WP_115331594.1">
    <property type="nucleotide sequence ID" value="NZ_CAAAHP010000002.1"/>
</dbReference>
<dbReference type="SUPFAM" id="SSF50156">
    <property type="entry name" value="PDZ domain-like"/>
    <property type="match status" value="1"/>
</dbReference>
<dbReference type="InterPro" id="IPR004387">
    <property type="entry name" value="Pept_M50_Zn"/>
</dbReference>
<evidence type="ECO:0000313" key="14">
    <source>
        <dbReference type="Proteomes" id="UP000254794"/>
    </source>
</evidence>
<feature type="transmembrane region" description="Helical" evidence="11">
    <location>
        <begin position="323"/>
        <end position="348"/>
    </location>
</feature>
<dbReference type="AlphaFoldDB" id="A0A378JMP1"/>
<evidence type="ECO:0000256" key="7">
    <source>
        <dbReference type="ARBA" id="ARBA00022833"/>
    </source>
</evidence>
<comment type="subcellular location">
    <subcellularLocation>
        <location evidence="2">Membrane</location>
        <topology evidence="2">Multi-pass membrane protein</topology>
    </subcellularLocation>
</comment>
<reference evidence="13 14" key="1">
    <citation type="submission" date="2018-06" db="EMBL/GenBank/DDBJ databases">
        <authorList>
            <consortium name="Pathogen Informatics"/>
            <person name="Doyle S."/>
        </authorList>
    </citation>
    <scope>NUCLEOTIDE SEQUENCE [LARGE SCALE GENOMIC DNA]</scope>
    <source>
        <strain evidence="13 14">NCTC13316</strain>
    </source>
</reference>
<feature type="transmembrane region" description="Helical" evidence="11">
    <location>
        <begin position="95"/>
        <end position="119"/>
    </location>
</feature>
<protein>
    <submittedName>
        <fullName evidence="13">Membrane associated zinc metalloprotease</fullName>
        <ecNumber evidence="13">3.4.24.-</ecNumber>
    </submittedName>
</protein>
<evidence type="ECO:0000256" key="9">
    <source>
        <dbReference type="ARBA" id="ARBA00023049"/>
    </source>
</evidence>
<evidence type="ECO:0000256" key="11">
    <source>
        <dbReference type="SAM" id="Phobius"/>
    </source>
</evidence>
<dbReference type="GO" id="GO:0004222">
    <property type="term" value="F:metalloendopeptidase activity"/>
    <property type="evidence" value="ECO:0007669"/>
    <property type="project" value="InterPro"/>
</dbReference>
<dbReference type="InterPro" id="IPR036034">
    <property type="entry name" value="PDZ_sf"/>
</dbReference>
<keyword evidence="5 11" id="KW-0812">Transmembrane</keyword>
<keyword evidence="14" id="KW-1185">Reference proteome</keyword>
<evidence type="ECO:0000256" key="2">
    <source>
        <dbReference type="ARBA" id="ARBA00004141"/>
    </source>
</evidence>
<accession>A0A378JMP1</accession>
<evidence type="ECO:0000259" key="12">
    <source>
        <dbReference type="Pfam" id="PF02163"/>
    </source>
</evidence>
<dbReference type="Proteomes" id="UP000254794">
    <property type="component" value="Unassembled WGS sequence"/>
</dbReference>
<keyword evidence="10 11" id="KW-0472">Membrane</keyword>
<dbReference type="OrthoDB" id="9782003at2"/>
<comment type="similarity">
    <text evidence="3">Belongs to the peptidase M50B family.</text>
</comment>
<dbReference type="GO" id="GO:0006508">
    <property type="term" value="P:proteolysis"/>
    <property type="evidence" value="ECO:0007669"/>
    <property type="project" value="UniProtKB-KW"/>
</dbReference>
<dbReference type="PANTHER" id="PTHR42837">
    <property type="entry name" value="REGULATOR OF SIGMA-E PROTEASE RSEP"/>
    <property type="match status" value="1"/>
</dbReference>
<evidence type="ECO:0000256" key="5">
    <source>
        <dbReference type="ARBA" id="ARBA00022692"/>
    </source>
</evidence>